<evidence type="ECO:0000256" key="1">
    <source>
        <dbReference type="SAM" id="MobiDB-lite"/>
    </source>
</evidence>
<dbReference type="Pfam" id="PF05641">
    <property type="entry name" value="Agenet"/>
    <property type="match status" value="1"/>
</dbReference>
<dbReference type="PANTHER" id="PTHR36805">
    <property type="entry name" value="AGENET DOMAIN-CONTAINING PROTEIN"/>
    <property type="match status" value="1"/>
</dbReference>
<feature type="compositionally biased region" description="Basic residues" evidence="1">
    <location>
        <begin position="15"/>
        <end position="26"/>
    </location>
</feature>
<evidence type="ECO:0000313" key="3">
    <source>
        <dbReference type="EMBL" id="PUZ63948.1"/>
    </source>
</evidence>
<feature type="region of interest" description="Disordered" evidence="1">
    <location>
        <begin position="1"/>
        <end position="28"/>
    </location>
</feature>
<protein>
    <recommendedName>
        <fullName evidence="2">Agenet domain-containing protein</fullName>
    </recommendedName>
</protein>
<dbReference type="STRING" id="1504633.A0A2T7E803"/>
<dbReference type="OrthoDB" id="1894168at2759"/>
<feature type="compositionally biased region" description="Polar residues" evidence="1">
    <location>
        <begin position="253"/>
        <end position="268"/>
    </location>
</feature>
<dbReference type="PANTHER" id="PTHR36805:SF7">
    <property type="entry name" value="AGENET DOMAIN-CONTAINING PROTEIN"/>
    <property type="match status" value="1"/>
</dbReference>
<dbReference type="InterPro" id="IPR014002">
    <property type="entry name" value="Agenet_dom_plant"/>
</dbReference>
<evidence type="ECO:0000313" key="4">
    <source>
        <dbReference type="Proteomes" id="UP000244336"/>
    </source>
</evidence>
<feature type="compositionally biased region" description="Polar residues" evidence="1">
    <location>
        <begin position="312"/>
        <end position="321"/>
    </location>
</feature>
<accession>A0A2T7E803</accession>
<feature type="domain" description="Agenet" evidence="2">
    <location>
        <begin position="144"/>
        <end position="204"/>
    </location>
</feature>
<organism evidence="3 4">
    <name type="scientific">Panicum hallii var. hallii</name>
    <dbReference type="NCBI Taxonomy" id="1504633"/>
    <lineage>
        <taxon>Eukaryota</taxon>
        <taxon>Viridiplantae</taxon>
        <taxon>Streptophyta</taxon>
        <taxon>Embryophyta</taxon>
        <taxon>Tracheophyta</taxon>
        <taxon>Spermatophyta</taxon>
        <taxon>Magnoliopsida</taxon>
        <taxon>Liliopsida</taxon>
        <taxon>Poales</taxon>
        <taxon>Poaceae</taxon>
        <taxon>PACMAD clade</taxon>
        <taxon>Panicoideae</taxon>
        <taxon>Panicodae</taxon>
        <taxon>Paniceae</taxon>
        <taxon>Panicinae</taxon>
        <taxon>Panicum</taxon>
        <taxon>Panicum sect. Panicum</taxon>
    </lineage>
</organism>
<feature type="compositionally biased region" description="Basic and acidic residues" evidence="1">
    <location>
        <begin position="229"/>
        <end position="238"/>
    </location>
</feature>
<name>A0A2T7E803_9POAL</name>
<gene>
    <name evidence="3" type="ORF">GQ55_3G106700</name>
</gene>
<evidence type="ECO:0000259" key="2">
    <source>
        <dbReference type="SMART" id="SM00743"/>
    </source>
</evidence>
<dbReference type="EMBL" id="CM009751">
    <property type="protein sequence ID" value="PUZ63948.1"/>
    <property type="molecule type" value="Genomic_DNA"/>
</dbReference>
<proteinExistence type="predicted"/>
<dbReference type="InterPro" id="IPR016197">
    <property type="entry name" value="Chromo-like_dom_sf"/>
</dbReference>
<keyword evidence="4" id="KW-1185">Reference proteome</keyword>
<feature type="compositionally biased region" description="Low complexity" evidence="1">
    <location>
        <begin position="300"/>
        <end position="311"/>
    </location>
</feature>
<dbReference type="Proteomes" id="UP000244336">
    <property type="component" value="Chromosome 3"/>
</dbReference>
<reference evidence="3 4" key="1">
    <citation type="submission" date="2018-04" db="EMBL/GenBank/DDBJ databases">
        <title>WGS assembly of Panicum hallii var. hallii HAL2.</title>
        <authorList>
            <person name="Lovell J."/>
            <person name="Jenkins J."/>
            <person name="Lowry D."/>
            <person name="Mamidi S."/>
            <person name="Sreedasyam A."/>
            <person name="Weng X."/>
            <person name="Barry K."/>
            <person name="Bonette J."/>
            <person name="Campitelli B."/>
            <person name="Daum C."/>
            <person name="Gordon S."/>
            <person name="Gould B."/>
            <person name="Lipzen A."/>
            <person name="MacQueen A."/>
            <person name="Palacio-Mejia J."/>
            <person name="Plott C."/>
            <person name="Shakirov E."/>
            <person name="Shu S."/>
            <person name="Yoshinaga Y."/>
            <person name="Zane M."/>
            <person name="Rokhsar D."/>
            <person name="Grimwood J."/>
            <person name="Schmutz J."/>
            <person name="Juenger T."/>
        </authorList>
    </citation>
    <scope>NUCLEOTIDE SEQUENCE [LARGE SCALE GENOMIC DNA]</scope>
    <source>
        <strain evidence="4">cv. HAL2</strain>
    </source>
</reference>
<dbReference type="InterPro" id="IPR008395">
    <property type="entry name" value="Agenet-like_dom"/>
</dbReference>
<feature type="compositionally biased region" description="Polar residues" evidence="1">
    <location>
        <begin position="328"/>
        <end position="345"/>
    </location>
</feature>
<dbReference type="AlphaFoldDB" id="A0A2T7E803"/>
<feature type="region of interest" description="Disordered" evidence="1">
    <location>
        <begin position="228"/>
        <end position="359"/>
    </location>
</feature>
<dbReference type="SUPFAM" id="SSF54160">
    <property type="entry name" value="Chromo domain-like"/>
    <property type="match status" value="1"/>
</dbReference>
<feature type="compositionally biased region" description="Low complexity" evidence="1">
    <location>
        <begin position="272"/>
        <end position="286"/>
    </location>
</feature>
<sequence>MHSGAAIGDGARRGVDHRRRGRRRRSAAAPASALIDRCTTLPIGDLAEYKCFLTGYRGAWFRCKVLDIRVNESAGYLEYYLEYIDYTSEEKEWVQVFEKNPASSNKNSRESSQLMIRPSFPQWCYGHEVPEQFPNSDVTAVVDEACKVGDLVDWLNEGCYWSGTITKLLDEDRVEVKLPAPPIGEGKRYPANRNDLRPTLEWSLINGWTVPLSQANKKSWHVARLLQHSKSESEKSTSYEESLSDDEYGDNSGGVQLSGCTASSTSQGGPVALAPPSATNSASSPEAQKDGNLPSAENLKPSSTSKSPDPSHNTQSASTSRRPAGTRVTGNQEPGTGISSMQEQGGSLVEAEADDDGPDEFLEKLDTLEAKLKHLIKRTQVE</sequence>
<dbReference type="SMART" id="SM00743">
    <property type="entry name" value="Agenet"/>
    <property type="match status" value="1"/>
</dbReference>
<dbReference type="Gramene" id="PUZ63948">
    <property type="protein sequence ID" value="PUZ63948"/>
    <property type="gene ID" value="GQ55_3G106700"/>
</dbReference>